<evidence type="ECO:0000259" key="1">
    <source>
        <dbReference type="PROSITE" id="PS50188"/>
    </source>
</evidence>
<accession>A0A7S3LFJ8</accession>
<organism evidence="2">
    <name type="scientific">Amphora coffeiformis</name>
    <dbReference type="NCBI Taxonomy" id="265554"/>
    <lineage>
        <taxon>Eukaryota</taxon>
        <taxon>Sar</taxon>
        <taxon>Stramenopiles</taxon>
        <taxon>Ochrophyta</taxon>
        <taxon>Bacillariophyta</taxon>
        <taxon>Bacillariophyceae</taxon>
        <taxon>Bacillariophycidae</taxon>
        <taxon>Thalassiophysales</taxon>
        <taxon>Catenulaceae</taxon>
        <taxon>Amphora</taxon>
    </lineage>
</organism>
<dbReference type="CDD" id="cd12885">
    <property type="entry name" value="SPRY_RanBP_like"/>
    <property type="match status" value="1"/>
</dbReference>
<protein>
    <recommendedName>
        <fullName evidence="1">B30.2/SPRY domain-containing protein</fullName>
    </recommendedName>
</protein>
<dbReference type="SMART" id="SM00449">
    <property type="entry name" value="SPRY"/>
    <property type="match status" value="1"/>
</dbReference>
<dbReference type="InterPro" id="IPR001870">
    <property type="entry name" value="B30.2/SPRY"/>
</dbReference>
<dbReference type="SUPFAM" id="SSF81383">
    <property type="entry name" value="F-box domain"/>
    <property type="match status" value="1"/>
</dbReference>
<dbReference type="InterPro" id="IPR050618">
    <property type="entry name" value="Ubq-SigPath_Reg"/>
</dbReference>
<proteinExistence type="predicted"/>
<name>A0A7S3LFJ8_9STRA</name>
<dbReference type="InterPro" id="IPR003877">
    <property type="entry name" value="SPRY_dom"/>
</dbReference>
<evidence type="ECO:0000313" key="2">
    <source>
        <dbReference type="EMBL" id="CAE0422243.1"/>
    </source>
</evidence>
<dbReference type="InterPro" id="IPR044736">
    <property type="entry name" value="Gid1/RanBPM/SPLA_SPRY"/>
</dbReference>
<gene>
    <name evidence="2" type="ORF">ACOF00016_LOCUS18821</name>
</gene>
<dbReference type="PANTHER" id="PTHR12864">
    <property type="entry name" value="RAN BINDING PROTEIN 9-RELATED"/>
    <property type="match status" value="1"/>
</dbReference>
<sequence length="408" mass="45059">MEIVSLQETRGVTVGSSSSWTSALGWIEICLNLAQNKQARGTKSCTTCTSRTGALDRPNSNSEETLSLFETGLSNDLQVNVLGFLSEDDTRSMMQVNRHFCRLLKTSTGGAYVWKSLACERWPFMKAAEQVYPRQVPDKEEDQYDKSRLLQLAAKTNPTAVDENLFTQDVQIYDSASKSIHYTGSSYGNSRSIRANAPLSRPAKTQPTIKESIFRHIFGRPESSGRPFVVPFRLANGHYSLTPRRIAYYEVNIMGQKEEGSTFRSSSSVLQQGVTECVAVGLSSVGFDLGHCLPGWDELSFGYHSDDGLAYPTHRPCGPSFGVGDVVGCGIDYQAKSIFFTLNGRFLGHVFELEDEELEQDWFPTVGLDARAAIQCNFGTHQPFVFDLAAMVSVNRVVSSAISVAMKQ</sequence>
<dbReference type="PROSITE" id="PS50188">
    <property type="entry name" value="B302_SPRY"/>
    <property type="match status" value="1"/>
</dbReference>
<dbReference type="InterPro" id="IPR036047">
    <property type="entry name" value="F-box-like_dom_sf"/>
</dbReference>
<dbReference type="InterPro" id="IPR043136">
    <property type="entry name" value="B30.2/SPRY_sf"/>
</dbReference>
<dbReference type="Gene3D" id="2.60.120.920">
    <property type="match status" value="1"/>
</dbReference>
<feature type="domain" description="B30.2/SPRY" evidence="1">
    <location>
        <begin position="162"/>
        <end position="383"/>
    </location>
</feature>
<reference evidence="2" key="1">
    <citation type="submission" date="2021-01" db="EMBL/GenBank/DDBJ databases">
        <authorList>
            <person name="Corre E."/>
            <person name="Pelletier E."/>
            <person name="Niang G."/>
            <person name="Scheremetjew M."/>
            <person name="Finn R."/>
            <person name="Kale V."/>
            <person name="Holt S."/>
            <person name="Cochrane G."/>
            <person name="Meng A."/>
            <person name="Brown T."/>
            <person name="Cohen L."/>
        </authorList>
    </citation>
    <scope>NUCLEOTIDE SEQUENCE</scope>
    <source>
        <strain evidence="2">CCMP127</strain>
    </source>
</reference>
<dbReference type="InterPro" id="IPR013320">
    <property type="entry name" value="ConA-like_dom_sf"/>
</dbReference>
<dbReference type="AlphaFoldDB" id="A0A7S3LFJ8"/>
<dbReference type="Pfam" id="PF00622">
    <property type="entry name" value="SPRY"/>
    <property type="match status" value="1"/>
</dbReference>
<dbReference type="SUPFAM" id="SSF49899">
    <property type="entry name" value="Concanavalin A-like lectins/glucanases"/>
    <property type="match status" value="1"/>
</dbReference>
<dbReference type="EMBL" id="HBIM01025320">
    <property type="protein sequence ID" value="CAE0422243.1"/>
    <property type="molecule type" value="Transcribed_RNA"/>
</dbReference>